<dbReference type="STRING" id="240176.A8NDH4"/>
<sequence>MFSRFFSSVHLALLAVVLSIVGRVVGLPQPAEGPPQGPTAEELIHAAETGELVIVPGEGLPSLESLGLTSRDIVVRTLERLEALKQAEEANRDANSSSLTRRYTPTCSWSTSMSIDYAWFCYDYLHSIGGTTCFVPSGGSRFCHTTAGSNNVAWWGSVNGVASTQSSCANVANGGVWVLNNCRTYSWDYTWYMLSEGTNAAWGNENLIVTVGNM</sequence>
<dbReference type="InParanoid" id="A8NDH4"/>
<evidence type="ECO:0000256" key="1">
    <source>
        <dbReference type="SAM" id="SignalP"/>
    </source>
</evidence>
<protein>
    <recommendedName>
        <fullName evidence="4">Secreted protein</fullName>
    </recommendedName>
</protein>
<evidence type="ECO:0000313" key="2">
    <source>
        <dbReference type="EMBL" id="EAU89017.1"/>
    </source>
</evidence>
<dbReference type="OrthoDB" id="2686356at2759"/>
<dbReference type="KEGG" id="cci:CC1G_09986"/>
<dbReference type="Proteomes" id="UP000001861">
    <property type="component" value="Unassembled WGS sequence"/>
</dbReference>
<dbReference type="AlphaFoldDB" id="A8NDH4"/>
<dbReference type="RefSeq" id="XP_001832772.1">
    <property type="nucleotide sequence ID" value="XM_001832720.1"/>
</dbReference>
<reference evidence="2 3" key="1">
    <citation type="journal article" date="2010" name="Proc. Natl. Acad. Sci. U.S.A.">
        <title>Insights into evolution of multicellular fungi from the assembled chromosomes of the mushroom Coprinopsis cinerea (Coprinus cinereus).</title>
        <authorList>
            <person name="Stajich J.E."/>
            <person name="Wilke S.K."/>
            <person name="Ahren D."/>
            <person name="Au C.H."/>
            <person name="Birren B.W."/>
            <person name="Borodovsky M."/>
            <person name="Burns C."/>
            <person name="Canback B."/>
            <person name="Casselton L.A."/>
            <person name="Cheng C.K."/>
            <person name="Deng J."/>
            <person name="Dietrich F.S."/>
            <person name="Fargo D.C."/>
            <person name="Farman M.L."/>
            <person name="Gathman A.C."/>
            <person name="Goldberg J."/>
            <person name="Guigo R."/>
            <person name="Hoegger P.J."/>
            <person name="Hooker J.B."/>
            <person name="Huggins A."/>
            <person name="James T.Y."/>
            <person name="Kamada T."/>
            <person name="Kilaru S."/>
            <person name="Kodira C."/>
            <person name="Kues U."/>
            <person name="Kupfer D."/>
            <person name="Kwan H.S."/>
            <person name="Lomsadze A."/>
            <person name="Li W."/>
            <person name="Lilly W.W."/>
            <person name="Ma L.J."/>
            <person name="Mackey A.J."/>
            <person name="Manning G."/>
            <person name="Martin F."/>
            <person name="Muraguchi H."/>
            <person name="Natvig D.O."/>
            <person name="Palmerini H."/>
            <person name="Ramesh M.A."/>
            <person name="Rehmeyer C.J."/>
            <person name="Roe B.A."/>
            <person name="Shenoy N."/>
            <person name="Stanke M."/>
            <person name="Ter-Hovhannisyan V."/>
            <person name="Tunlid A."/>
            <person name="Velagapudi R."/>
            <person name="Vision T.J."/>
            <person name="Zeng Q."/>
            <person name="Zolan M.E."/>
            <person name="Pukkila P.J."/>
        </authorList>
    </citation>
    <scope>NUCLEOTIDE SEQUENCE [LARGE SCALE GENOMIC DNA]</scope>
    <source>
        <strain evidence="3">Okayama-7 / 130 / ATCC MYA-4618 / FGSC 9003</strain>
    </source>
</reference>
<keyword evidence="1" id="KW-0732">Signal</keyword>
<gene>
    <name evidence="2" type="ORF">CC1G_09986</name>
</gene>
<evidence type="ECO:0000313" key="3">
    <source>
        <dbReference type="Proteomes" id="UP000001861"/>
    </source>
</evidence>
<dbReference type="EMBL" id="AACS02000009">
    <property type="protein sequence ID" value="EAU89017.1"/>
    <property type="molecule type" value="Genomic_DNA"/>
</dbReference>
<dbReference type="PANTHER" id="PTHR39603">
    <property type="entry name" value="CYANOVIRIN-N DOMAIN-CONTAINING PROTEIN"/>
    <property type="match status" value="1"/>
</dbReference>
<proteinExistence type="predicted"/>
<dbReference type="PANTHER" id="PTHR39603:SF1">
    <property type="entry name" value="CYANOVIRIN-N DOMAIN-CONTAINING PROTEIN"/>
    <property type="match status" value="1"/>
</dbReference>
<comment type="caution">
    <text evidence="2">The sequence shown here is derived from an EMBL/GenBank/DDBJ whole genome shotgun (WGS) entry which is preliminary data.</text>
</comment>
<organism evidence="2 3">
    <name type="scientific">Coprinopsis cinerea (strain Okayama-7 / 130 / ATCC MYA-4618 / FGSC 9003)</name>
    <name type="common">Inky cap fungus</name>
    <name type="synonym">Hormographiella aspergillata</name>
    <dbReference type="NCBI Taxonomy" id="240176"/>
    <lineage>
        <taxon>Eukaryota</taxon>
        <taxon>Fungi</taxon>
        <taxon>Dikarya</taxon>
        <taxon>Basidiomycota</taxon>
        <taxon>Agaricomycotina</taxon>
        <taxon>Agaricomycetes</taxon>
        <taxon>Agaricomycetidae</taxon>
        <taxon>Agaricales</taxon>
        <taxon>Agaricineae</taxon>
        <taxon>Psathyrellaceae</taxon>
        <taxon>Coprinopsis</taxon>
    </lineage>
</organism>
<name>A8NDH4_COPC7</name>
<feature type="signal peptide" evidence="1">
    <location>
        <begin position="1"/>
        <end position="26"/>
    </location>
</feature>
<keyword evidence="3" id="KW-1185">Reference proteome</keyword>
<feature type="chain" id="PRO_5002724189" description="Secreted protein" evidence="1">
    <location>
        <begin position="27"/>
        <end position="214"/>
    </location>
</feature>
<accession>A8NDH4</accession>
<dbReference type="GeneID" id="6009262"/>
<dbReference type="VEuPathDB" id="FungiDB:CC1G_09986"/>
<evidence type="ECO:0008006" key="4">
    <source>
        <dbReference type="Google" id="ProtNLM"/>
    </source>
</evidence>